<dbReference type="HOGENOM" id="CLU_3207514_0_0_1"/>
<organism evidence="1 2">
    <name type="scientific">Botryotinia fuckeliana (strain T4)</name>
    <name type="common">Noble rot fungus</name>
    <name type="synonym">Botrytis cinerea</name>
    <dbReference type="NCBI Taxonomy" id="999810"/>
    <lineage>
        <taxon>Eukaryota</taxon>
        <taxon>Fungi</taxon>
        <taxon>Dikarya</taxon>
        <taxon>Ascomycota</taxon>
        <taxon>Pezizomycotina</taxon>
        <taxon>Leotiomycetes</taxon>
        <taxon>Helotiales</taxon>
        <taxon>Sclerotiniaceae</taxon>
        <taxon>Botrytis</taxon>
    </lineage>
</organism>
<dbReference type="EMBL" id="FQ790270">
    <property type="protein sequence ID" value="CCD44125.1"/>
    <property type="molecule type" value="Genomic_DNA"/>
</dbReference>
<gene>
    <name evidence="1" type="ORF">BofuT4_uP057050.1</name>
</gene>
<reference evidence="2" key="1">
    <citation type="journal article" date="2011" name="PLoS Genet.">
        <title>Genomic analysis of the necrotrophic fungal pathogens Sclerotinia sclerotiorum and Botrytis cinerea.</title>
        <authorList>
            <person name="Amselem J."/>
            <person name="Cuomo C.A."/>
            <person name="van Kan J.A."/>
            <person name="Viaud M."/>
            <person name="Benito E.P."/>
            <person name="Couloux A."/>
            <person name="Coutinho P.M."/>
            <person name="de Vries R.P."/>
            <person name="Dyer P.S."/>
            <person name="Fillinger S."/>
            <person name="Fournier E."/>
            <person name="Gout L."/>
            <person name="Hahn M."/>
            <person name="Kohn L."/>
            <person name="Lapalu N."/>
            <person name="Plummer K.M."/>
            <person name="Pradier J.M."/>
            <person name="Quevillon E."/>
            <person name="Sharon A."/>
            <person name="Simon A."/>
            <person name="ten Have A."/>
            <person name="Tudzynski B."/>
            <person name="Tudzynski P."/>
            <person name="Wincker P."/>
            <person name="Andrew M."/>
            <person name="Anthouard V."/>
            <person name="Beever R.E."/>
            <person name="Beffa R."/>
            <person name="Benoit I."/>
            <person name="Bouzid O."/>
            <person name="Brault B."/>
            <person name="Chen Z."/>
            <person name="Choquer M."/>
            <person name="Collemare J."/>
            <person name="Cotton P."/>
            <person name="Danchin E.G."/>
            <person name="Da Silva C."/>
            <person name="Gautier A."/>
            <person name="Giraud C."/>
            <person name="Giraud T."/>
            <person name="Gonzalez C."/>
            <person name="Grossetete S."/>
            <person name="Guldener U."/>
            <person name="Henrissat B."/>
            <person name="Howlett B.J."/>
            <person name="Kodira C."/>
            <person name="Kretschmer M."/>
            <person name="Lappartient A."/>
            <person name="Leroch M."/>
            <person name="Levis C."/>
            <person name="Mauceli E."/>
            <person name="Neuveglise C."/>
            <person name="Oeser B."/>
            <person name="Pearson M."/>
            <person name="Poulain J."/>
            <person name="Poussereau N."/>
            <person name="Quesneville H."/>
            <person name="Rascle C."/>
            <person name="Schumacher J."/>
            <person name="Segurens B."/>
            <person name="Sexton A."/>
            <person name="Silva E."/>
            <person name="Sirven C."/>
            <person name="Soanes D.M."/>
            <person name="Talbot N.J."/>
            <person name="Templeton M."/>
            <person name="Yandava C."/>
            <person name="Yarden O."/>
            <person name="Zeng Q."/>
            <person name="Rollins J.A."/>
            <person name="Lebrun M.H."/>
            <person name="Dickman M."/>
        </authorList>
    </citation>
    <scope>NUCLEOTIDE SEQUENCE [LARGE SCALE GENOMIC DNA]</scope>
    <source>
        <strain evidence="2">T4</strain>
    </source>
</reference>
<dbReference type="Proteomes" id="UP000008177">
    <property type="component" value="Unplaced contigs"/>
</dbReference>
<evidence type="ECO:0000313" key="2">
    <source>
        <dbReference type="Proteomes" id="UP000008177"/>
    </source>
</evidence>
<name>G2XUF5_BOTF4</name>
<dbReference type="InParanoid" id="G2XUF5"/>
<protein>
    <submittedName>
        <fullName evidence="1">Uncharacterized protein</fullName>
    </submittedName>
</protein>
<dbReference type="AlphaFoldDB" id="G2XUF5"/>
<evidence type="ECO:0000313" key="1">
    <source>
        <dbReference type="EMBL" id="CCD44125.1"/>
    </source>
</evidence>
<accession>G2XUF5</accession>
<proteinExistence type="predicted"/>
<sequence>MIDSHVYPTNDEHLIITHFTDLAKVILNIANALTYFNLTAHLLHP</sequence>